<comment type="similarity">
    <text evidence="1">Belongs to the glycosyl hydrolase 13 family.</text>
</comment>
<dbReference type="InterPro" id="IPR049117">
    <property type="entry name" value="pulA_all-beta"/>
</dbReference>
<dbReference type="InterPro" id="IPR011840">
    <property type="entry name" value="PulA_typeI"/>
</dbReference>
<keyword evidence="4" id="KW-0106">Calcium</keyword>
<dbReference type="InterPro" id="IPR004193">
    <property type="entry name" value="Glyco_hydro_13_N"/>
</dbReference>
<dbReference type="Gene3D" id="2.60.40.10">
    <property type="entry name" value="Immunoglobulins"/>
    <property type="match status" value="2"/>
</dbReference>
<dbReference type="SUPFAM" id="SSF81296">
    <property type="entry name" value="E set domains"/>
    <property type="match status" value="1"/>
</dbReference>
<dbReference type="Gene3D" id="3.20.20.80">
    <property type="entry name" value="Glycosidases"/>
    <property type="match status" value="1"/>
</dbReference>
<keyword evidence="10" id="KW-1133">Transmembrane helix</keyword>
<evidence type="ECO:0000256" key="4">
    <source>
        <dbReference type="ARBA" id="ARBA00022837"/>
    </source>
</evidence>
<gene>
    <name evidence="12" type="primary">pulA</name>
    <name evidence="12" type="ORF">NDK43_25575</name>
</gene>
<dbReference type="InterPro" id="IPR005323">
    <property type="entry name" value="CBM41_pullulanase"/>
</dbReference>
<keyword evidence="10" id="KW-0812">Transmembrane</keyword>
<protein>
    <recommendedName>
        <fullName evidence="7">pullulanase</fullName>
        <ecNumber evidence="7">3.2.1.41</ecNumber>
    </recommendedName>
    <alternativeName>
        <fullName evidence="8">Alpha-dextrin endo-1,6-alpha-glucosidase</fullName>
    </alternativeName>
    <alternativeName>
        <fullName evidence="9">Pullulan 6-glucanohydrolase</fullName>
    </alternativeName>
</protein>
<dbReference type="InterPro" id="IPR017853">
    <property type="entry name" value="GH"/>
</dbReference>
<accession>A0ABT0WFL3</accession>
<dbReference type="Pfam" id="PF21653">
    <property type="entry name" value="pulA_all-beta"/>
    <property type="match status" value="1"/>
</dbReference>
<dbReference type="InterPro" id="IPR013784">
    <property type="entry name" value="Carb-bd-like_fold"/>
</dbReference>
<evidence type="ECO:0000256" key="3">
    <source>
        <dbReference type="ARBA" id="ARBA00022801"/>
    </source>
</evidence>
<dbReference type="CDD" id="cd02860">
    <property type="entry name" value="E_set_Pullulanase"/>
    <property type="match status" value="1"/>
</dbReference>
<keyword evidence="13" id="KW-1185">Reference proteome</keyword>
<dbReference type="EMBL" id="JAMQCR010000002">
    <property type="protein sequence ID" value="MCM2535094.1"/>
    <property type="molecule type" value="Genomic_DNA"/>
</dbReference>
<dbReference type="CDD" id="cd11341">
    <property type="entry name" value="AmyAc_Pullulanase_LD-like"/>
    <property type="match status" value="1"/>
</dbReference>
<dbReference type="CDD" id="cd12962">
    <property type="entry name" value="X25_BaPul_like"/>
    <property type="match status" value="1"/>
</dbReference>
<dbReference type="InterPro" id="IPR006047">
    <property type="entry name" value="GH13_cat_dom"/>
</dbReference>
<evidence type="ECO:0000256" key="10">
    <source>
        <dbReference type="SAM" id="Phobius"/>
    </source>
</evidence>
<feature type="transmembrane region" description="Helical" evidence="10">
    <location>
        <begin position="12"/>
        <end position="30"/>
    </location>
</feature>
<evidence type="ECO:0000256" key="2">
    <source>
        <dbReference type="ARBA" id="ARBA00022729"/>
    </source>
</evidence>
<evidence type="ECO:0000256" key="8">
    <source>
        <dbReference type="ARBA" id="ARBA00029618"/>
    </source>
</evidence>
<dbReference type="SMART" id="SM00642">
    <property type="entry name" value="Aamy"/>
    <property type="match status" value="1"/>
</dbReference>
<dbReference type="SUPFAM" id="SSF51445">
    <property type="entry name" value="(Trans)glycosidases"/>
    <property type="match status" value="1"/>
</dbReference>
<dbReference type="InterPro" id="IPR013783">
    <property type="entry name" value="Ig-like_fold"/>
</dbReference>
<proteinExistence type="inferred from homology"/>
<dbReference type="Gene3D" id="2.60.40.1130">
    <property type="entry name" value="Rab geranylgeranyltransferase alpha-subunit, insert domain"/>
    <property type="match status" value="1"/>
</dbReference>
<dbReference type="InterPro" id="IPR013780">
    <property type="entry name" value="Glyco_hydro_b"/>
</dbReference>
<evidence type="ECO:0000256" key="1">
    <source>
        <dbReference type="ARBA" id="ARBA00008061"/>
    </source>
</evidence>
<dbReference type="InterPro" id="IPR054409">
    <property type="entry name" value="X25_BaPul-like"/>
</dbReference>
<organism evidence="12 13">
    <name type="scientific">Neobacillus pocheonensis</name>
    <dbReference type="NCBI Taxonomy" id="363869"/>
    <lineage>
        <taxon>Bacteria</taxon>
        <taxon>Bacillati</taxon>
        <taxon>Bacillota</taxon>
        <taxon>Bacilli</taxon>
        <taxon>Bacillales</taxon>
        <taxon>Bacillaceae</taxon>
        <taxon>Neobacillus</taxon>
    </lineage>
</organism>
<name>A0ABT0WFL3_9BACI</name>
<dbReference type="EC" id="3.2.1.41" evidence="7"/>
<dbReference type="SUPFAM" id="SSF49452">
    <property type="entry name" value="Starch-binding domain-like"/>
    <property type="match status" value="1"/>
</dbReference>
<dbReference type="Gene3D" id="2.60.40.1110">
    <property type="match status" value="1"/>
</dbReference>
<dbReference type="GO" id="GO:0051060">
    <property type="term" value="F:pullulanase activity"/>
    <property type="evidence" value="ECO:0007669"/>
    <property type="project" value="UniProtKB-EC"/>
</dbReference>
<evidence type="ECO:0000313" key="13">
    <source>
        <dbReference type="Proteomes" id="UP001523262"/>
    </source>
</evidence>
<comment type="catalytic activity">
    <reaction evidence="6">
        <text>Hydrolysis of (1-&gt;6)-alpha-D-glucosidic linkages in pullulan, amylopectin and glycogen, and in the alpha- and beta-limit dextrins of amylopectin and glycogen.</text>
        <dbReference type="EC" id="3.2.1.41"/>
    </reaction>
</comment>
<evidence type="ECO:0000256" key="7">
    <source>
        <dbReference type="ARBA" id="ARBA00024062"/>
    </source>
</evidence>
<dbReference type="Proteomes" id="UP001523262">
    <property type="component" value="Unassembled WGS sequence"/>
</dbReference>
<feature type="domain" description="Glycosyl hydrolase family 13 catalytic" evidence="11">
    <location>
        <begin position="472"/>
        <end position="859"/>
    </location>
</feature>
<keyword evidence="3 12" id="KW-0378">Hydrolase</keyword>
<comment type="caution">
    <text evidence="12">The sequence shown here is derived from an EMBL/GenBank/DDBJ whole genome shotgun (WGS) entry which is preliminary data.</text>
</comment>
<dbReference type="Pfam" id="PF03714">
    <property type="entry name" value="PUD"/>
    <property type="match status" value="1"/>
</dbReference>
<dbReference type="CDD" id="cd10315">
    <property type="entry name" value="CBM41_pullulanase"/>
    <property type="match status" value="1"/>
</dbReference>
<evidence type="ECO:0000256" key="5">
    <source>
        <dbReference type="ARBA" id="ARBA00023295"/>
    </source>
</evidence>
<dbReference type="NCBIfam" id="TIGR02104">
    <property type="entry name" value="pulA_typeI"/>
    <property type="match status" value="1"/>
</dbReference>
<sequence length="966" mass="106823">MSLIRSKYNYYVILFTVAIMFLTVCIGAFPPNKTLADSTSTEVIVHYYRFDSNYSNWDLWVWPYQPVNGNGAAYQFSGNDDFGVTADVQVPGDNTQVGMIVRKNDWSAKNTPDDLHIDLTKGHEVWIVQGDSNIYYNLSDAKAAEMPSVSNAYLDNEKTVLAKLSNPMTLTDGASGFTVTDKTTGEQIPVTSTVSANSVTAVLVGDLQRALGATSNWSPDDDHTLLKKINPNLYQFSGTLPAGTYQYKVALDHSWNTTYPNSNVSLTVPTGGEKVTFTYVPSINQVIDSINNPNQTFPTSSTGVQTDLVQLTLASAPDVSHTLRVGADGYKAINLLPRNVLNLQRYYYSGNDLGNVYSKDETSFRVWAPTASNVQVLLYNSETGPITQQLEMQKSHNGTWKLQVPGNLKNWYYLYQVTVNRKTQTAVDPYVRAVSVNATRGMIVDLENTNPPGWKEDHQQTPANPVDEVIYEAHVRDFSIDANSGMDNKGKYLAFTEHGTKGPNNVKTGIDSLKELGITTVQLQPIEEFNSIDETQPNTYNWGYDPRNYNVPEGAYATTPEGTARISQLKQLIQSLHQDRIGINMDVVYNHTFNVGVSDFDKIVPQYYYRTDSAGNYTNGSGVGNEFATERPMVQKFVLDSVKYWVTDYHIDGFRFDLMALLGTDTMAKISKELHAINPGIVLYGEPWTGGTSALPSDQLLTKGQQKGLGIGVFNDNIRNGLAGSVFDKTAQGFATGDPNQVDVIKNGVMGSITDFTSAPSETINYVTSHDNMTLWDKISASNPNDTQADRIKMDELAQSVVFTSQGVPFMQGGEEMLRTKGGNDNSYNAGDSVNQFDWSRKAQFENVFDYYSGLIHLRDDHPAFRMTTADQIKQNLTFLDSPTNTVAFELKNNANKDKWKNIIVMYNPNKTSQTLTLPSGNWTIVGLGNQVGEKSLGHANGTVMVPALSTIILHQDTSEDGIDQN</sequence>
<evidence type="ECO:0000256" key="9">
    <source>
        <dbReference type="ARBA" id="ARBA00031076"/>
    </source>
</evidence>
<dbReference type="Pfam" id="PF02922">
    <property type="entry name" value="CBM_48"/>
    <property type="match status" value="1"/>
</dbReference>
<dbReference type="Gene3D" id="2.60.40.1180">
    <property type="entry name" value="Golgi alpha-mannosidase II"/>
    <property type="match status" value="1"/>
</dbReference>
<dbReference type="PANTHER" id="PTHR43002">
    <property type="entry name" value="GLYCOGEN DEBRANCHING ENZYME"/>
    <property type="match status" value="1"/>
</dbReference>
<dbReference type="Pfam" id="PF22058">
    <property type="entry name" value="X25_BaPul_like"/>
    <property type="match status" value="1"/>
</dbReference>
<dbReference type="InterPro" id="IPR014756">
    <property type="entry name" value="Ig_E-set"/>
</dbReference>
<evidence type="ECO:0000259" key="11">
    <source>
        <dbReference type="SMART" id="SM00642"/>
    </source>
</evidence>
<evidence type="ECO:0000256" key="6">
    <source>
        <dbReference type="ARBA" id="ARBA00023965"/>
    </source>
</evidence>
<reference evidence="12 13" key="1">
    <citation type="submission" date="2022-06" db="EMBL/GenBank/DDBJ databases">
        <authorList>
            <person name="Jeon C.O."/>
        </authorList>
    </citation>
    <scope>NUCLEOTIDE SEQUENCE [LARGE SCALE GENOMIC DNA]</scope>
    <source>
        <strain evidence="12 13">KCTC 13943</strain>
    </source>
</reference>
<keyword evidence="2" id="KW-0732">Signal</keyword>
<evidence type="ECO:0000313" key="12">
    <source>
        <dbReference type="EMBL" id="MCM2535094.1"/>
    </source>
</evidence>
<keyword evidence="10" id="KW-0472">Membrane</keyword>
<keyword evidence="5 12" id="KW-0326">Glycosidase</keyword>